<proteinExistence type="predicted"/>
<gene>
    <name evidence="2" type="ORF">DS837_27830</name>
</gene>
<protein>
    <submittedName>
        <fullName evidence="2">DUF1810 domain-containing protein</fullName>
    </submittedName>
</protein>
<dbReference type="PIRSF" id="PIRSF008546">
    <property type="entry name" value="UCP008546"/>
    <property type="match status" value="1"/>
</dbReference>
<organism evidence="2 3">
    <name type="scientific">Azospirillum brasilense</name>
    <dbReference type="NCBI Taxonomy" id="192"/>
    <lineage>
        <taxon>Bacteria</taxon>
        <taxon>Pseudomonadati</taxon>
        <taxon>Pseudomonadota</taxon>
        <taxon>Alphaproteobacteria</taxon>
        <taxon>Rhodospirillales</taxon>
        <taxon>Azospirillaceae</taxon>
        <taxon>Azospirillum</taxon>
    </lineage>
</organism>
<evidence type="ECO:0000256" key="1">
    <source>
        <dbReference type="SAM" id="MobiDB-lite"/>
    </source>
</evidence>
<sequence length="161" mass="17925">MQLDNPFNLQRFVTAQEPVFATVLDQLQDGRKRSHWMWFIFPQLRGLGRSATAEFYGIASLDEARAYLEHPTLGPRLEAATRAVLAIRGRSLHEIFGSPDDMKFHSCMTLFALAAKESVPLYLEALALCFDGRMDKATLTALGSPGAAGRPRPPFEGERKS</sequence>
<dbReference type="Pfam" id="PF08837">
    <property type="entry name" value="DUF1810"/>
    <property type="match status" value="1"/>
</dbReference>
<dbReference type="InterPro" id="IPR036287">
    <property type="entry name" value="Rv1873-like_sf"/>
</dbReference>
<dbReference type="Gene3D" id="1.25.40.380">
    <property type="entry name" value="Protein of unknown function DUF1810"/>
    <property type="match status" value="1"/>
</dbReference>
<comment type="caution">
    <text evidence="2">The sequence shown here is derived from an EMBL/GenBank/DDBJ whole genome shotgun (WGS) entry which is preliminary data.</text>
</comment>
<feature type="region of interest" description="Disordered" evidence="1">
    <location>
        <begin position="142"/>
        <end position="161"/>
    </location>
</feature>
<name>A0A6L3ASU5_AZOBR</name>
<reference evidence="2 3" key="1">
    <citation type="submission" date="2018-07" db="EMBL/GenBank/DDBJ databases">
        <title>Genome sequence of Roseomonas fauriae ATCC 49958.</title>
        <authorList>
            <person name="Sant'Anna F.H."/>
            <person name="Baldani J.I."/>
            <person name="Zilli J.E."/>
            <person name="Reis V.M."/>
            <person name="Hartmann A."/>
            <person name="Cruz L."/>
            <person name="de Souza E.M."/>
            <person name="de Oliveira Pedrosa F."/>
            <person name="Passaglia L.M.P."/>
        </authorList>
    </citation>
    <scope>NUCLEOTIDE SEQUENCE [LARGE SCALE GENOMIC DNA]</scope>
    <source>
        <strain evidence="2 3">ATCC 49958</strain>
    </source>
</reference>
<accession>A0A6L3ASU5</accession>
<dbReference type="RefSeq" id="WP_149167722.1">
    <property type="nucleotide sequence ID" value="NZ_QOKV01000028.1"/>
</dbReference>
<dbReference type="InterPro" id="IPR014937">
    <property type="entry name" value="DUF1810"/>
</dbReference>
<dbReference type="EMBL" id="QOKV01000028">
    <property type="protein sequence ID" value="KAA0678315.1"/>
    <property type="molecule type" value="Genomic_DNA"/>
</dbReference>
<dbReference type="AlphaFoldDB" id="A0A6L3ASU5"/>
<evidence type="ECO:0000313" key="3">
    <source>
        <dbReference type="Proteomes" id="UP000476837"/>
    </source>
</evidence>
<dbReference type="Proteomes" id="UP000476837">
    <property type="component" value="Unassembled WGS sequence"/>
</dbReference>
<dbReference type="SUPFAM" id="SSF140736">
    <property type="entry name" value="Rv1873-like"/>
    <property type="match status" value="1"/>
</dbReference>
<evidence type="ECO:0000313" key="2">
    <source>
        <dbReference type="EMBL" id="KAA0678315.1"/>
    </source>
</evidence>